<name>A0ABX2R6S4_9PSED</name>
<dbReference type="Proteomes" id="UP000572863">
    <property type="component" value="Unassembled WGS sequence"/>
</dbReference>
<dbReference type="RefSeq" id="WP_177061900.1">
    <property type="nucleotide sequence ID" value="NZ_JACARY010000073.1"/>
</dbReference>
<feature type="region of interest" description="Disordered" evidence="1">
    <location>
        <begin position="1"/>
        <end position="45"/>
    </location>
</feature>
<gene>
    <name evidence="2" type="ORF">HX871_28660</name>
</gene>
<accession>A0ABX2R6S4</accession>
<keyword evidence="3" id="KW-1185">Reference proteome</keyword>
<evidence type="ECO:0000313" key="3">
    <source>
        <dbReference type="Proteomes" id="UP000572863"/>
    </source>
</evidence>
<proteinExistence type="predicted"/>
<dbReference type="EMBL" id="JACARY010000073">
    <property type="protein sequence ID" value="NWD98401.1"/>
    <property type="molecule type" value="Genomic_DNA"/>
</dbReference>
<evidence type="ECO:0000313" key="2">
    <source>
        <dbReference type="EMBL" id="NWD98401.1"/>
    </source>
</evidence>
<protein>
    <submittedName>
        <fullName evidence="2">Uncharacterized protein</fullName>
    </submittedName>
</protein>
<comment type="caution">
    <text evidence="2">The sequence shown here is derived from an EMBL/GenBank/DDBJ whole genome shotgun (WGS) entry which is preliminary data.</text>
</comment>
<reference evidence="2 3" key="1">
    <citation type="submission" date="2020-04" db="EMBL/GenBank/DDBJ databases">
        <title>Molecular characterization of pseudomonads from Agaricus bisporus reveal novel blotch 2 pathogens in Western Europe.</title>
        <authorList>
            <person name="Taparia T."/>
            <person name="Krijger M."/>
            <person name="Haynes E."/>
            <person name="Elpinstone J.G."/>
            <person name="Noble R."/>
            <person name="Van Der Wolf J."/>
        </authorList>
    </citation>
    <scope>NUCLEOTIDE SEQUENCE [LARGE SCALE GENOMIC DNA]</scope>
    <source>
        <strain evidence="2 3">P7774</strain>
    </source>
</reference>
<feature type="compositionally biased region" description="Polar residues" evidence="1">
    <location>
        <begin position="1"/>
        <end position="22"/>
    </location>
</feature>
<organism evidence="2 3">
    <name type="scientific">Pseudomonas reactans</name>
    <dbReference type="NCBI Taxonomy" id="117680"/>
    <lineage>
        <taxon>Bacteria</taxon>
        <taxon>Pseudomonadati</taxon>
        <taxon>Pseudomonadota</taxon>
        <taxon>Gammaproteobacteria</taxon>
        <taxon>Pseudomonadales</taxon>
        <taxon>Pseudomonadaceae</taxon>
        <taxon>Pseudomonas</taxon>
    </lineage>
</organism>
<sequence length="141" mass="15095">MISFNSQQPSTYAPLSVRLSNSEQPLEPQPAPASPSEPEAALPNGRQALRVSLADRSDLQKLAQALLAAFDKLPANAGPTDVIAALKENRVAIDPNSSFRRDQNLMQPSVSLEVFIQSKGTYMPTTAIELQDLAGALIVVV</sequence>
<evidence type="ECO:0000256" key="1">
    <source>
        <dbReference type="SAM" id="MobiDB-lite"/>
    </source>
</evidence>